<dbReference type="EMBL" id="JADJIB010000004">
    <property type="protein sequence ID" value="MBK7274154.1"/>
    <property type="molecule type" value="Genomic_DNA"/>
</dbReference>
<reference evidence="2 3" key="1">
    <citation type="submission" date="2020-10" db="EMBL/GenBank/DDBJ databases">
        <title>Connecting structure to function with the recovery of over 1000 high-quality activated sludge metagenome-assembled genomes encoding full-length rRNA genes using long-read sequencing.</title>
        <authorList>
            <person name="Singleton C.M."/>
            <person name="Petriglieri F."/>
            <person name="Kristensen J.M."/>
            <person name="Kirkegaard R.H."/>
            <person name="Michaelsen T.Y."/>
            <person name="Andersen M.H."/>
            <person name="Karst S.M."/>
            <person name="Dueholm M.S."/>
            <person name="Nielsen P.H."/>
            <person name="Albertsen M."/>
        </authorList>
    </citation>
    <scope>NUCLEOTIDE SEQUENCE [LARGE SCALE GENOMIC DNA]</scope>
    <source>
        <strain evidence="2">Ega_18-Q3-R5-49_MAXAC.001</strain>
    </source>
</reference>
<evidence type="ECO:0000259" key="1">
    <source>
        <dbReference type="Pfam" id="PF02464"/>
    </source>
</evidence>
<dbReference type="Proteomes" id="UP000726105">
    <property type="component" value="Unassembled WGS sequence"/>
</dbReference>
<evidence type="ECO:0000313" key="2">
    <source>
        <dbReference type="EMBL" id="MBK7274154.1"/>
    </source>
</evidence>
<dbReference type="InterPro" id="IPR036653">
    <property type="entry name" value="CinA-like_C"/>
</dbReference>
<dbReference type="NCBIfam" id="TIGR00199">
    <property type="entry name" value="PncC_domain"/>
    <property type="match status" value="1"/>
</dbReference>
<gene>
    <name evidence="2" type="ORF">IPI13_13610</name>
</gene>
<comment type="caution">
    <text evidence="2">The sequence shown here is derived from an EMBL/GenBank/DDBJ whole genome shotgun (WGS) entry which is preliminary data.</text>
</comment>
<sequence>MTAAEVLAELERRGETIGCAESLTGGALTARLIDVPGASRVVRGGIVAYASDIKAAVLAVPAERLATHGAVDPQVAAAMAQGVCRVLSCNWGVATTGVAGPEPSDGKPVGTAYIAVVRAGGEPVVRELHLGGDRAAIRSAVVEAAMNLVDAVLRAEDAR</sequence>
<proteinExistence type="predicted"/>
<dbReference type="InterPro" id="IPR008136">
    <property type="entry name" value="CinA_C"/>
</dbReference>
<feature type="domain" description="CinA C-terminal" evidence="1">
    <location>
        <begin position="3"/>
        <end position="151"/>
    </location>
</feature>
<dbReference type="AlphaFoldDB" id="A0A935IL74"/>
<protein>
    <submittedName>
        <fullName evidence="2">Nicotinamide-nucleotide amidohydrolase family protein</fullName>
    </submittedName>
</protein>
<dbReference type="SUPFAM" id="SSF142433">
    <property type="entry name" value="CinA-like"/>
    <property type="match status" value="1"/>
</dbReference>
<organism evidence="2 3">
    <name type="scientific">Candidatus Phosphoribacter hodrii</name>
    <dbReference type="NCBI Taxonomy" id="2953743"/>
    <lineage>
        <taxon>Bacteria</taxon>
        <taxon>Bacillati</taxon>
        <taxon>Actinomycetota</taxon>
        <taxon>Actinomycetes</taxon>
        <taxon>Micrococcales</taxon>
        <taxon>Dermatophilaceae</taxon>
        <taxon>Candidatus Phosphoribacter</taxon>
    </lineage>
</organism>
<accession>A0A935IL74</accession>
<name>A0A935IL74_9MICO</name>
<evidence type="ECO:0000313" key="3">
    <source>
        <dbReference type="Proteomes" id="UP000726105"/>
    </source>
</evidence>
<dbReference type="Pfam" id="PF02464">
    <property type="entry name" value="CinA"/>
    <property type="match status" value="1"/>
</dbReference>
<dbReference type="Gene3D" id="3.90.950.20">
    <property type="entry name" value="CinA-like"/>
    <property type="match status" value="1"/>
</dbReference>